<feature type="domain" description="FAD dependent oxidoreductase" evidence="1">
    <location>
        <begin position="31"/>
        <end position="383"/>
    </location>
</feature>
<gene>
    <name evidence="2" type="ORF">KTO63_01675</name>
</gene>
<proteinExistence type="predicted"/>
<name>A0A9E2S3B7_9BACT</name>
<comment type="caution">
    <text evidence="2">The sequence shown here is derived from an EMBL/GenBank/DDBJ whole genome shotgun (WGS) entry which is preliminary data.</text>
</comment>
<dbReference type="PANTHER" id="PTHR13847">
    <property type="entry name" value="SARCOSINE DEHYDROGENASE-RELATED"/>
    <property type="match status" value="1"/>
</dbReference>
<dbReference type="PANTHER" id="PTHR13847:SF201">
    <property type="entry name" value="PUTATIBE OXIDOREDUCTASE"/>
    <property type="match status" value="1"/>
</dbReference>
<dbReference type="GO" id="GO:0005737">
    <property type="term" value="C:cytoplasm"/>
    <property type="evidence" value="ECO:0007669"/>
    <property type="project" value="TreeGrafter"/>
</dbReference>
<keyword evidence="3" id="KW-1185">Reference proteome</keyword>
<accession>A0A9E2S3B7</accession>
<sequence>MNLHTNYPYWLLNSGLIKSYPSLSSNTNAEVVVIGGGISGALSAWHLCNAGYKVVVVERRHAGMGSTAASTALLQYEIDTPLYELIPKIGQKKAIASYLLCIDAIHELKKICSGLKQVTSFQYKPSLQYASYKKDIQSLETEYNLRKRAGIDVRLIGASEITSKFGFTKDAGLLSAVGAEVDAYELTHALLNSCINKGAQVYDNTTVETIDHQKRGVSLITSEGYKITARKLVIACGYESEKYLPFQIQDVHTTYAMISEPLNRKTFWYKNALIWETARPYLYLRTTKDNRILIGGKDSNFSASTRRDAVLPSKAKALQKSFGELFPDIRFKPDFVWAGSFAGTKDGLPYIGKIPQRPNTYFALGFGGNGITFSLLAAQFITNMIAGKSNKHDDLFSFNR</sequence>
<dbReference type="EMBL" id="JAHSPG010000001">
    <property type="protein sequence ID" value="MBV4355838.1"/>
    <property type="molecule type" value="Genomic_DNA"/>
</dbReference>
<dbReference type="Pfam" id="PF01266">
    <property type="entry name" value="DAO"/>
    <property type="match status" value="1"/>
</dbReference>
<evidence type="ECO:0000313" key="2">
    <source>
        <dbReference type="EMBL" id="MBV4355838.1"/>
    </source>
</evidence>
<reference evidence="2" key="1">
    <citation type="submission" date="2021-06" db="EMBL/GenBank/DDBJ databases">
        <authorList>
            <person name="Huq M.A."/>
        </authorList>
    </citation>
    <scope>NUCLEOTIDE SEQUENCE</scope>
    <source>
        <strain evidence="2">MAH-26</strain>
    </source>
</reference>
<dbReference type="RefSeq" id="WP_217789386.1">
    <property type="nucleotide sequence ID" value="NZ_JAHSPG010000001.1"/>
</dbReference>
<dbReference type="AlphaFoldDB" id="A0A9E2S3B7"/>
<protein>
    <submittedName>
        <fullName evidence="2">FAD-binding oxidoreductase</fullName>
    </submittedName>
</protein>
<evidence type="ECO:0000259" key="1">
    <source>
        <dbReference type="Pfam" id="PF01266"/>
    </source>
</evidence>
<dbReference type="InterPro" id="IPR006076">
    <property type="entry name" value="FAD-dep_OxRdtase"/>
</dbReference>
<organism evidence="2 3">
    <name type="scientific">Pinibacter aurantiacus</name>
    <dbReference type="NCBI Taxonomy" id="2851599"/>
    <lineage>
        <taxon>Bacteria</taxon>
        <taxon>Pseudomonadati</taxon>
        <taxon>Bacteroidota</taxon>
        <taxon>Chitinophagia</taxon>
        <taxon>Chitinophagales</taxon>
        <taxon>Chitinophagaceae</taxon>
        <taxon>Pinibacter</taxon>
    </lineage>
</organism>
<evidence type="ECO:0000313" key="3">
    <source>
        <dbReference type="Proteomes" id="UP000812270"/>
    </source>
</evidence>
<dbReference type="Proteomes" id="UP000812270">
    <property type="component" value="Unassembled WGS sequence"/>
</dbReference>